<name>A0ABX1HIR2_9BACT</name>
<evidence type="ECO:0000313" key="3">
    <source>
        <dbReference type="EMBL" id="NKI88927.1"/>
    </source>
</evidence>
<keyword evidence="4" id="KW-1185">Reference proteome</keyword>
<comment type="caution">
    <text evidence="3">The sequence shown here is derived from an EMBL/GenBank/DDBJ whole genome shotgun (WGS) entry which is preliminary data.</text>
</comment>
<dbReference type="RefSeq" id="WP_168672567.1">
    <property type="nucleotide sequence ID" value="NZ_JAAVTK010000003.1"/>
</dbReference>
<evidence type="ECO:0000313" key="4">
    <source>
        <dbReference type="Proteomes" id="UP000717634"/>
    </source>
</evidence>
<evidence type="ECO:0000259" key="2">
    <source>
        <dbReference type="Pfam" id="PF14344"/>
    </source>
</evidence>
<dbReference type="Pfam" id="PF14344">
    <property type="entry name" value="DUF4397"/>
    <property type="match status" value="1"/>
</dbReference>
<feature type="signal peptide" evidence="1">
    <location>
        <begin position="1"/>
        <end position="22"/>
    </location>
</feature>
<dbReference type="EMBL" id="JAAVTK010000003">
    <property type="protein sequence ID" value="NKI88927.1"/>
    <property type="molecule type" value="Genomic_DNA"/>
</dbReference>
<gene>
    <name evidence="3" type="ORF">HBN54_001520</name>
</gene>
<dbReference type="InterPro" id="IPR025510">
    <property type="entry name" value="DUF4397"/>
</dbReference>
<accession>A0ABX1HIR2</accession>
<feature type="domain" description="DUF4397" evidence="2">
    <location>
        <begin position="42"/>
        <end position="146"/>
    </location>
</feature>
<dbReference type="PROSITE" id="PS51257">
    <property type="entry name" value="PROKAR_LIPOPROTEIN"/>
    <property type="match status" value="1"/>
</dbReference>
<feature type="chain" id="PRO_5046482564" description="DUF4397 domain-containing protein" evidence="1">
    <location>
        <begin position="23"/>
        <end position="249"/>
    </location>
</feature>
<organism evidence="3 4">
    <name type="scientific">Hymenobacter artigasi</name>
    <dbReference type="NCBI Taxonomy" id="2719616"/>
    <lineage>
        <taxon>Bacteria</taxon>
        <taxon>Pseudomonadati</taxon>
        <taxon>Bacteroidota</taxon>
        <taxon>Cytophagia</taxon>
        <taxon>Cytophagales</taxon>
        <taxon>Hymenobacteraceae</taxon>
        <taxon>Hymenobacter</taxon>
    </lineage>
</organism>
<evidence type="ECO:0000256" key="1">
    <source>
        <dbReference type="SAM" id="SignalP"/>
    </source>
</evidence>
<reference evidence="3 4" key="1">
    <citation type="submission" date="2020-03" db="EMBL/GenBank/DDBJ databases">
        <title>Genomic Encyclopedia of Type Strains, Phase IV (KMG-V): Genome sequencing to study the core and pangenomes of soil and plant-associated prokaryotes.</title>
        <authorList>
            <person name="Whitman W."/>
        </authorList>
    </citation>
    <scope>NUCLEOTIDE SEQUENCE [LARGE SCALE GENOMIC DNA]</scope>
    <source>
        <strain evidence="3 4">1B</strain>
    </source>
</reference>
<protein>
    <recommendedName>
        <fullName evidence="2">DUF4397 domain-containing protein</fullName>
    </recommendedName>
</protein>
<keyword evidence="1" id="KW-0732">Signal</keyword>
<dbReference type="Proteomes" id="UP000717634">
    <property type="component" value="Unassembled WGS sequence"/>
</dbReference>
<sequence length="249" mass="25454">MKTSLIFRRAVQAILPATLLLAACSKSDTPAPTPAVDTGKIVFINAASHVAPTTLKFLIDNSEKASLAYGASSGSYQTIQTGARPLQVTAGGQPAFSQSLALDKDKNYTFVAAPAQSSSVVGGLLFPDDLTITDATKTRIRVINLGQSVTNPIRLSQITTTVSGPVVADVVANVGASVASPFVNVTAGTYGLSILDANGTTIAQVGDGSGAGTGTKNYEAGKSYTVLVSGTNGSLNNDQKLKAFVSQNN</sequence>
<proteinExistence type="predicted"/>